<protein>
    <submittedName>
        <fullName evidence="1">Uncharacterized protein</fullName>
    </submittedName>
</protein>
<keyword evidence="2" id="KW-1185">Reference proteome</keyword>
<comment type="caution">
    <text evidence="1">The sequence shown here is derived from an EMBL/GenBank/DDBJ whole genome shotgun (WGS) entry which is preliminary data.</text>
</comment>
<dbReference type="Proteomes" id="UP000664857">
    <property type="component" value="Unassembled WGS sequence"/>
</dbReference>
<accession>A0ABS3HQX5</accession>
<evidence type="ECO:0000313" key="1">
    <source>
        <dbReference type="EMBL" id="MBO0476159.1"/>
    </source>
</evidence>
<evidence type="ECO:0000313" key="2">
    <source>
        <dbReference type="Proteomes" id="UP000664857"/>
    </source>
</evidence>
<sequence>MVLKGAPIIDNKIFLKEKGYEDYSEISICIDIFLNMCSLKDNPDATIDNLKDFVNYFQNLNKDERNDLCEYIKKEENACIERNPDLLKERFCIYLSRYIGTLTYYERNQKQIVSEIMKKISSANL</sequence>
<name>A0ABS3HQX5_9ENTE</name>
<dbReference type="EMBL" id="JAFLVX010000011">
    <property type="protein sequence ID" value="MBO0476159.1"/>
    <property type="molecule type" value="Genomic_DNA"/>
</dbReference>
<reference evidence="1 2" key="1">
    <citation type="submission" date="2021-03" db="EMBL/GenBank/DDBJ databases">
        <title>Enterococcal diversity collection.</title>
        <authorList>
            <person name="Gilmore M.S."/>
            <person name="Schwartzman J."/>
            <person name="Van Tyne D."/>
            <person name="Martin M."/>
            <person name="Earl A.M."/>
            <person name="Manson A.L."/>
            <person name="Straub T."/>
            <person name="Salamzade R."/>
            <person name="Saavedra J."/>
            <person name="Lebreton F."/>
            <person name="Prichula J."/>
            <person name="Schaufler K."/>
            <person name="Gaca A."/>
            <person name="Sgardioli B."/>
            <person name="Wagenaar J."/>
            <person name="Strong T."/>
        </authorList>
    </citation>
    <scope>NUCLEOTIDE SEQUENCE [LARGE SCALE GENOMIC DNA]</scope>
    <source>
        <strain evidence="1 2">DIV0080</strain>
    </source>
</reference>
<gene>
    <name evidence="1" type="ORF">DOK76_03695</name>
</gene>
<organism evidence="1 2">
    <name type="scientific">Candidatus Vagococcus giribetii</name>
    <dbReference type="NCBI Taxonomy" id="2230876"/>
    <lineage>
        <taxon>Bacteria</taxon>
        <taxon>Bacillati</taxon>
        <taxon>Bacillota</taxon>
        <taxon>Bacilli</taxon>
        <taxon>Lactobacillales</taxon>
        <taxon>Enterococcaceae</taxon>
        <taxon>Vagococcus</taxon>
    </lineage>
</organism>
<proteinExistence type="predicted"/>
<dbReference type="RefSeq" id="WP_206965075.1">
    <property type="nucleotide sequence ID" value="NZ_JAFLVX010000011.1"/>
</dbReference>